<dbReference type="PANTHER" id="PTHR37316:SF3">
    <property type="entry name" value="TEICHOIC ACID GLYCEROL-PHOSPHATE TRANSFERASE"/>
    <property type="match status" value="1"/>
</dbReference>
<gene>
    <name evidence="8" type="ORF">AB0887_34010</name>
</gene>
<evidence type="ECO:0000313" key="9">
    <source>
        <dbReference type="Proteomes" id="UP001553843"/>
    </source>
</evidence>
<keyword evidence="4" id="KW-0808">Transferase</keyword>
<dbReference type="InterPro" id="IPR043149">
    <property type="entry name" value="TagF_N"/>
</dbReference>
<dbReference type="PANTHER" id="PTHR37316">
    <property type="entry name" value="TEICHOIC ACID GLYCEROL-PHOSPHATE PRIMASE"/>
    <property type="match status" value="1"/>
</dbReference>
<dbReference type="EMBL" id="JBEYRS010000020">
    <property type="protein sequence ID" value="MEW2366954.1"/>
    <property type="molecule type" value="Genomic_DNA"/>
</dbReference>
<keyword evidence="5" id="KW-0777">Teichoic acid biosynthesis</keyword>
<comment type="similarity">
    <text evidence="2">Belongs to the CDP-glycerol glycerophosphotransferase family.</text>
</comment>
<dbReference type="InterPro" id="IPR051612">
    <property type="entry name" value="Teichoic_Acid_Biosynth"/>
</dbReference>
<sequence>MPTRPPRLSIIVPFYGVEQYLYECLQSLAEQTFRDFEVVMVDDESPDGCADIAREFALRDRRFRLVQQKNGGLGHARNTGTRHAHPDAEFITFVDSDDVLPDYAYSVMIRSLEESGSDFVAGNVHLLNSTGTRQSPLHRPLAKRRVRTHITQTPDLIFDRTAWNKVFRRAFWDRHQFAYPVGVLYEDTPVTLPAHHLAEAVDVIERPVYYWRQREGSAAPSITQRRTEVKGLVDRVAACDGVSRMLALQPGEQGRRNKYEYDLRTLKSDFPPFMKVLLDADDEFRTRFRDLTKDYLDRVDEAVLTALPAELRLKWHLVRTGDFDELLALLAKERSGEKPAIRRRLRGARLDYTPELSGRRVPKSVLRCDEALSAHAVVTDTRWLDGRLRVRGYAYIRHVDAASRLGALKVAALREAGTRRILPVKVRTFHEPEATVRSRQAHHCYDWAGFEFEIDPDRLRHRGTLRRGTWGLRIGVLSGGTFRLAKLTKGTRGTGTHPPYYCPDDKTRLIPQFRGGLVLRVEPVRALVTGHRLRDDHLELRVDLRERTGARCSLRIQHLALGTYREYPLTKIGGGEGPGARWARIPARDLREFGVPGRHGFQRMLNTPASNGWRTELIVRGKRRRMMVDPRLAEGHHLAPDPDWPGLASDDRHLVVHQNTHGDLVLYETAVFPVARQVCWDADGRLRIEGTLPGRLRRGGRIVLHHRGQKEEWTFPVTVEEDRFRVDIAPAAITSLAGTVPLRPGAWDVLFRAGEGAGDDCAVRVDRPVHARLPLAYGDSGYTAETARFNQLILVAPSRVAQDERSAYHQRGLQRGFYPAARRKPLRDAVLYNSFTGRQFSGNPRAVHEALLRRQGDDGRLDHLWVVRDDQVEVPPTARPVTMWTREWYEALARSRYIVSNTHLPEWVERRDGQVIVQTWHGTPLKRIGHDIENVQFSDKRYLEKMATEVPNWSFLVSPNTFSTPILRRAFRYEGEVLETGYPRNDVLFCERAPQVAHEVRRKLGLPPGKRVVLYAPTWRDDQFYSPGRYKLDLRIDLERARATLGHDHVLLVRKHPNVVDDVPGAGDGFVFDVSKYPDIADLFVISDMLITDYSSLMFDFAITGRPMFFFTYDMEKYREKLRGFYFDFEAAAPGPIVSTSDELLHAVRNVDGTARQYWPRYRRFRSLFCDLDDGSAADRVIDRMVELTYAA</sequence>
<dbReference type="SUPFAM" id="SSF53756">
    <property type="entry name" value="UDP-Glycosyltransferase/glycogen phosphorylase"/>
    <property type="match status" value="1"/>
</dbReference>
<dbReference type="Gene3D" id="3.40.50.12580">
    <property type="match status" value="1"/>
</dbReference>
<dbReference type="InterPro" id="IPR001173">
    <property type="entry name" value="Glyco_trans_2-like"/>
</dbReference>
<evidence type="ECO:0000256" key="4">
    <source>
        <dbReference type="ARBA" id="ARBA00022679"/>
    </source>
</evidence>
<keyword evidence="9" id="KW-1185">Reference proteome</keyword>
<name>A0ABV3M5H6_9ACTN</name>
<evidence type="ECO:0000313" key="8">
    <source>
        <dbReference type="EMBL" id="MEW2366954.1"/>
    </source>
</evidence>
<keyword evidence="6" id="KW-0472">Membrane</keyword>
<evidence type="ECO:0000256" key="2">
    <source>
        <dbReference type="ARBA" id="ARBA00010488"/>
    </source>
</evidence>
<evidence type="ECO:0000259" key="7">
    <source>
        <dbReference type="Pfam" id="PF00535"/>
    </source>
</evidence>
<dbReference type="CDD" id="cd00761">
    <property type="entry name" value="Glyco_tranf_GTA_type"/>
    <property type="match status" value="1"/>
</dbReference>
<protein>
    <submittedName>
        <fullName evidence="8">Bifunctional glycosyltransferase family 2 protein/CDP-glycerol:glycerophosphate glycerophosphotransferase</fullName>
    </submittedName>
</protein>
<dbReference type="Proteomes" id="UP001553843">
    <property type="component" value="Unassembled WGS sequence"/>
</dbReference>
<evidence type="ECO:0000256" key="1">
    <source>
        <dbReference type="ARBA" id="ARBA00004202"/>
    </source>
</evidence>
<comment type="subcellular location">
    <subcellularLocation>
        <location evidence="1">Cell membrane</location>
        <topology evidence="1">Peripheral membrane protein</topology>
    </subcellularLocation>
</comment>
<dbReference type="InterPro" id="IPR043148">
    <property type="entry name" value="TagF_C"/>
</dbReference>
<dbReference type="Pfam" id="PF04464">
    <property type="entry name" value="Glyphos_transf"/>
    <property type="match status" value="1"/>
</dbReference>
<evidence type="ECO:0000256" key="6">
    <source>
        <dbReference type="ARBA" id="ARBA00023136"/>
    </source>
</evidence>
<dbReference type="InterPro" id="IPR007554">
    <property type="entry name" value="Glycerophosphate_synth"/>
</dbReference>
<evidence type="ECO:0000256" key="3">
    <source>
        <dbReference type="ARBA" id="ARBA00022475"/>
    </source>
</evidence>
<dbReference type="RefSeq" id="WP_359773465.1">
    <property type="nucleotide sequence ID" value="NZ_JBEYRR010000001.1"/>
</dbReference>
<evidence type="ECO:0000256" key="5">
    <source>
        <dbReference type="ARBA" id="ARBA00022944"/>
    </source>
</evidence>
<dbReference type="Pfam" id="PF00535">
    <property type="entry name" value="Glycos_transf_2"/>
    <property type="match status" value="1"/>
</dbReference>
<dbReference type="InterPro" id="IPR029044">
    <property type="entry name" value="Nucleotide-diphossugar_trans"/>
</dbReference>
<organism evidence="8 9">
    <name type="scientific">Streptomyces huasconensis</name>
    <dbReference type="NCBI Taxonomy" id="1854574"/>
    <lineage>
        <taxon>Bacteria</taxon>
        <taxon>Bacillati</taxon>
        <taxon>Actinomycetota</taxon>
        <taxon>Actinomycetes</taxon>
        <taxon>Kitasatosporales</taxon>
        <taxon>Streptomycetaceae</taxon>
        <taxon>Streptomyces</taxon>
    </lineage>
</organism>
<dbReference type="Gene3D" id="3.40.50.11820">
    <property type="match status" value="1"/>
</dbReference>
<dbReference type="Gene3D" id="3.90.550.10">
    <property type="entry name" value="Spore Coat Polysaccharide Biosynthesis Protein SpsA, Chain A"/>
    <property type="match status" value="1"/>
</dbReference>
<keyword evidence="3" id="KW-1003">Cell membrane</keyword>
<proteinExistence type="inferred from homology"/>
<comment type="caution">
    <text evidence="8">The sequence shown here is derived from an EMBL/GenBank/DDBJ whole genome shotgun (WGS) entry which is preliminary data.</text>
</comment>
<reference evidence="8 9" key="1">
    <citation type="submission" date="2024-06" db="EMBL/GenBank/DDBJ databases">
        <title>The Natural Products Discovery Center: Release of the First 8490 Sequenced Strains for Exploring Actinobacteria Biosynthetic Diversity.</title>
        <authorList>
            <person name="Kalkreuter E."/>
            <person name="Kautsar S.A."/>
            <person name="Yang D."/>
            <person name="Bader C.D."/>
            <person name="Teijaro C.N."/>
            <person name="Fluegel L."/>
            <person name="Davis C.M."/>
            <person name="Simpson J.R."/>
            <person name="Lauterbach L."/>
            <person name="Steele A.D."/>
            <person name="Gui C."/>
            <person name="Meng S."/>
            <person name="Li G."/>
            <person name="Viehrig K."/>
            <person name="Ye F."/>
            <person name="Su P."/>
            <person name="Kiefer A.F."/>
            <person name="Nichols A."/>
            <person name="Cepeda A.J."/>
            <person name="Yan W."/>
            <person name="Fan B."/>
            <person name="Jiang Y."/>
            <person name="Adhikari A."/>
            <person name="Zheng C.-J."/>
            <person name="Schuster L."/>
            <person name="Cowan T.M."/>
            <person name="Smanski M.J."/>
            <person name="Chevrette M.G."/>
            <person name="De Carvalho L.P.S."/>
            <person name="Shen B."/>
        </authorList>
    </citation>
    <scope>NUCLEOTIDE SEQUENCE [LARGE SCALE GENOMIC DNA]</scope>
    <source>
        <strain evidence="8 9">NPDC047833</strain>
    </source>
</reference>
<dbReference type="SUPFAM" id="SSF53448">
    <property type="entry name" value="Nucleotide-diphospho-sugar transferases"/>
    <property type="match status" value="1"/>
</dbReference>
<feature type="domain" description="Glycosyltransferase 2-like" evidence="7">
    <location>
        <begin position="9"/>
        <end position="170"/>
    </location>
</feature>
<accession>A0ABV3M5H6</accession>